<reference evidence="3 4" key="1">
    <citation type="submission" date="2019-04" db="EMBL/GenBank/DDBJ databases">
        <title>Aspergillus burnettii sp. nov., novel species from soil in southeast Queensland.</title>
        <authorList>
            <person name="Gilchrist C.L.M."/>
            <person name="Pitt J.I."/>
            <person name="Lange L."/>
            <person name="Lacey H.J."/>
            <person name="Vuong D."/>
            <person name="Midgley D.J."/>
            <person name="Greenfield P."/>
            <person name="Bradbury M."/>
            <person name="Lacey E."/>
            <person name="Busk P.K."/>
            <person name="Pilgaard B."/>
            <person name="Chooi Y.H."/>
            <person name="Piggott A.M."/>
        </authorList>
    </citation>
    <scope>NUCLEOTIDE SEQUENCE [LARGE SCALE GENOMIC DNA]</scope>
    <source>
        <strain evidence="3 4">FRR 5400</strain>
    </source>
</reference>
<dbReference type="OMA" id="QSNVHEN"/>
<accession>A0A5N6FZ75</accession>
<dbReference type="Proteomes" id="UP000541154">
    <property type="component" value="Unassembled WGS sequence"/>
</dbReference>
<proteinExistence type="predicted"/>
<accession>A0A8H5ZYY0</accession>
<sequence length="75" mass="8158">MLLFNWLFKSSKETSAPKAHKPIWDPQTLTMQQPASPQVPTDRAGMEQSNVHENTEVSLRGGGGGSVCCGVYDLP</sequence>
<organism evidence="2">
    <name type="scientific">Petromyces alliaceus</name>
    <name type="common">Aspergillus alliaceus</name>
    <dbReference type="NCBI Taxonomy" id="209559"/>
    <lineage>
        <taxon>Eukaryota</taxon>
        <taxon>Fungi</taxon>
        <taxon>Dikarya</taxon>
        <taxon>Ascomycota</taxon>
        <taxon>Pezizomycotina</taxon>
        <taxon>Eurotiomycetes</taxon>
        <taxon>Eurotiomycetidae</taxon>
        <taxon>Eurotiales</taxon>
        <taxon>Aspergillaceae</taxon>
        <taxon>Aspergillus</taxon>
        <taxon>Aspergillus subgen. Circumdati</taxon>
    </lineage>
</organism>
<name>A0A5N6FZ75_PETAA</name>
<evidence type="ECO:0000313" key="2">
    <source>
        <dbReference type="EMBL" id="KAE8387546.1"/>
    </source>
</evidence>
<evidence type="ECO:0000313" key="4">
    <source>
        <dbReference type="Proteomes" id="UP000541154"/>
    </source>
</evidence>
<dbReference type="Proteomes" id="UP000326877">
    <property type="component" value="Unassembled WGS sequence"/>
</dbReference>
<feature type="region of interest" description="Disordered" evidence="1">
    <location>
        <begin position="13"/>
        <end position="49"/>
    </location>
</feature>
<protein>
    <submittedName>
        <fullName evidence="2">Uncharacterized protein</fullName>
    </submittedName>
</protein>
<dbReference type="OrthoDB" id="4153865at2759"/>
<dbReference type="EMBL" id="SPNV01000291">
    <property type="protein sequence ID" value="KAF5856865.1"/>
    <property type="molecule type" value="Genomic_DNA"/>
</dbReference>
<evidence type="ECO:0000313" key="3">
    <source>
        <dbReference type="EMBL" id="KAF5856865.1"/>
    </source>
</evidence>
<reference evidence="2" key="2">
    <citation type="submission" date="2019-04" db="EMBL/GenBank/DDBJ databases">
        <title>Friends and foes A comparative genomics studyof 23 Aspergillus species from section Flavi.</title>
        <authorList>
            <consortium name="DOE Joint Genome Institute"/>
            <person name="Kjaerbolling I."/>
            <person name="Vesth T."/>
            <person name="Frisvad J.C."/>
            <person name="Nybo J.L."/>
            <person name="Theobald S."/>
            <person name="Kildgaard S."/>
            <person name="Isbrandt T."/>
            <person name="Kuo A."/>
            <person name="Sato A."/>
            <person name="Lyhne E.K."/>
            <person name="Kogle M.E."/>
            <person name="Wiebenga A."/>
            <person name="Kun R.S."/>
            <person name="Lubbers R.J."/>
            <person name="Makela M.R."/>
            <person name="Barry K."/>
            <person name="Chovatia M."/>
            <person name="Clum A."/>
            <person name="Daum C."/>
            <person name="Haridas S."/>
            <person name="He G."/>
            <person name="LaButti K."/>
            <person name="Lipzen A."/>
            <person name="Mondo S."/>
            <person name="Riley R."/>
            <person name="Salamov A."/>
            <person name="Simmons B.A."/>
            <person name="Magnuson J.K."/>
            <person name="Henrissat B."/>
            <person name="Mortensen U.H."/>
            <person name="Larsen T.O."/>
            <person name="Devries R.P."/>
            <person name="Grigoriev I.V."/>
            <person name="Machida M."/>
            <person name="Baker S.E."/>
            <person name="Andersen M.R."/>
        </authorList>
    </citation>
    <scope>NUCLEOTIDE SEQUENCE [LARGE SCALE GENOMIC DNA]</scope>
    <source>
        <strain evidence="2">IBT 14317</strain>
    </source>
</reference>
<gene>
    <name evidence="2" type="ORF">BDV23DRAFT_186212</name>
    <name evidence="3" type="ORF">ETB97_006652</name>
</gene>
<dbReference type="AlphaFoldDB" id="A0A5N6FZ75"/>
<accession>A0A5N7C0C5</accession>
<dbReference type="EMBL" id="ML735291">
    <property type="protein sequence ID" value="KAE8387546.1"/>
    <property type="molecule type" value="Genomic_DNA"/>
</dbReference>
<keyword evidence="4" id="KW-1185">Reference proteome</keyword>
<evidence type="ECO:0000256" key="1">
    <source>
        <dbReference type="SAM" id="MobiDB-lite"/>
    </source>
</evidence>
<feature type="compositionally biased region" description="Polar residues" evidence="1">
    <location>
        <begin position="27"/>
        <end position="39"/>
    </location>
</feature>